<dbReference type="PANTHER" id="PTHR21505:SF8">
    <property type="entry name" value="DPT-YFP REPRESSOR BY OVEREXPRESSION, ISOFORM D-RELATED"/>
    <property type="match status" value="1"/>
</dbReference>
<name>A0A0A9YEZ3_LYGHE</name>
<protein>
    <submittedName>
        <fullName evidence="4">Guanine nucleotide-binding protein subunit gamma</fullName>
    </submittedName>
</protein>
<organism evidence="4">
    <name type="scientific">Lygus hesperus</name>
    <name type="common">Western plant bug</name>
    <dbReference type="NCBI Taxonomy" id="30085"/>
    <lineage>
        <taxon>Eukaryota</taxon>
        <taxon>Metazoa</taxon>
        <taxon>Ecdysozoa</taxon>
        <taxon>Arthropoda</taxon>
        <taxon>Hexapoda</taxon>
        <taxon>Insecta</taxon>
        <taxon>Pterygota</taxon>
        <taxon>Neoptera</taxon>
        <taxon>Paraneoptera</taxon>
        <taxon>Hemiptera</taxon>
        <taxon>Heteroptera</taxon>
        <taxon>Panheteroptera</taxon>
        <taxon>Cimicomorpha</taxon>
        <taxon>Miridae</taxon>
        <taxon>Mirini</taxon>
        <taxon>Lygus</taxon>
    </lineage>
</organism>
<evidence type="ECO:0000256" key="1">
    <source>
        <dbReference type="SAM" id="Coils"/>
    </source>
</evidence>
<feature type="domain" description="MADF" evidence="3">
    <location>
        <begin position="24"/>
        <end position="119"/>
    </location>
</feature>
<feature type="coiled-coil region" evidence="1">
    <location>
        <begin position="66"/>
        <end position="93"/>
    </location>
</feature>
<dbReference type="AlphaFoldDB" id="A0A0A9YEZ3"/>
<sequence>NFSRVWYSFSDTEMSSKAERVISDLLISYRKHKHLWDTNDPLYMNRDVRQESNESLLKIYQKLQPNATMEIMKKKLENLRTAYKRERKKFEERKEGSTVPYAPKLWYYDLLTFLDEDQPFREPPDCGFLSSDEHDEEEFESTSGNIKPCVINTSSVEKKNISTK</sequence>
<evidence type="ECO:0000313" key="4">
    <source>
        <dbReference type="EMBL" id="JAG31602.1"/>
    </source>
</evidence>
<reference evidence="4" key="1">
    <citation type="journal article" date="2014" name="PLoS ONE">
        <title>Transcriptome-Based Identification of ABC Transporters in the Western Tarnished Plant Bug Lygus hesperus.</title>
        <authorList>
            <person name="Hull J.J."/>
            <person name="Chaney K."/>
            <person name="Geib S.M."/>
            <person name="Fabrick J.A."/>
            <person name="Brent C.S."/>
            <person name="Walsh D."/>
            <person name="Lavine L.C."/>
        </authorList>
    </citation>
    <scope>NUCLEOTIDE SEQUENCE</scope>
</reference>
<dbReference type="SMART" id="SM00595">
    <property type="entry name" value="MADF"/>
    <property type="match status" value="1"/>
</dbReference>
<keyword evidence="1" id="KW-0175">Coiled coil</keyword>
<accession>A0A0A9YEZ3</accession>
<dbReference type="PROSITE" id="PS51029">
    <property type="entry name" value="MADF"/>
    <property type="match status" value="1"/>
</dbReference>
<feature type="non-terminal residue" evidence="4">
    <location>
        <position position="1"/>
    </location>
</feature>
<reference evidence="4" key="2">
    <citation type="submission" date="2014-07" db="EMBL/GenBank/DDBJ databases">
        <authorList>
            <person name="Hull J."/>
        </authorList>
    </citation>
    <scope>NUCLEOTIDE SEQUENCE</scope>
</reference>
<proteinExistence type="predicted"/>
<gene>
    <name evidence="4" type="primary">gpc-1</name>
    <name evidence="4" type="ORF">CM83_102460</name>
</gene>
<dbReference type="InterPro" id="IPR006578">
    <property type="entry name" value="MADF-dom"/>
</dbReference>
<dbReference type="PANTHER" id="PTHR21505">
    <property type="entry name" value="MADF DOMAIN-CONTAINING PROTEIN-RELATED"/>
    <property type="match status" value="1"/>
</dbReference>
<feature type="non-terminal residue" evidence="4">
    <location>
        <position position="164"/>
    </location>
</feature>
<dbReference type="EMBL" id="GBHO01012002">
    <property type="protein sequence ID" value="JAG31602.1"/>
    <property type="molecule type" value="Transcribed_RNA"/>
</dbReference>
<dbReference type="Pfam" id="PF10545">
    <property type="entry name" value="MADF_DNA_bdg"/>
    <property type="match status" value="1"/>
</dbReference>
<evidence type="ECO:0000256" key="2">
    <source>
        <dbReference type="SAM" id="MobiDB-lite"/>
    </source>
</evidence>
<feature type="region of interest" description="Disordered" evidence="2">
    <location>
        <begin position="124"/>
        <end position="146"/>
    </location>
</feature>
<evidence type="ECO:0000259" key="3">
    <source>
        <dbReference type="PROSITE" id="PS51029"/>
    </source>
</evidence>